<evidence type="ECO:0000256" key="1">
    <source>
        <dbReference type="SAM" id="SignalP"/>
    </source>
</evidence>
<proteinExistence type="predicted"/>
<protein>
    <recommendedName>
        <fullName evidence="4">MORN repeat variant</fullName>
    </recommendedName>
</protein>
<accession>A0AA91BT37</accession>
<feature type="chain" id="PRO_5041656980" description="MORN repeat variant" evidence="1">
    <location>
        <begin position="20"/>
        <end position="127"/>
    </location>
</feature>
<dbReference type="Proteomes" id="UP000597886">
    <property type="component" value="Unassembled WGS sequence"/>
</dbReference>
<gene>
    <name evidence="2" type="ORF">GS634_06350</name>
</gene>
<evidence type="ECO:0000313" key="3">
    <source>
        <dbReference type="Proteomes" id="UP000597886"/>
    </source>
</evidence>
<comment type="caution">
    <text evidence="2">The sequence shown here is derived from an EMBL/GenBank/DDBJ whole genome shotgun (WGS) entry which is preliminary data.</text>
</comment>
<reference evidence="2" key="1">
    <citation type="submission" date="2019-12" db="EMBL/GenBank/DDBJ databases">
        <title>Ruegeria JWLKs population differentiation of coral mucus and skeleton niches.</title>
        <authorList>
            <person name="Luo D."/>
        </authorList>
    </citation>
    <scope>NUCLEOTIDE SEQUENCE</scope>
    <source>
        <strain evidence="2">HKCCD6181</strain>
    </source>
</reference>
<sequence>MKLFLSALCATAIGVSAHAACPNKAPKLSKSYFSDGDQKVNAAWLQNNLAGRKVVYTGKDTETYFSDGTYSYKRDGQTWKANSYKFYDNGMRCIGYQNPRFDLYVVNNGKLILVNEQKERYEGKIRK</sequence>
<evidence type="ECO:0008006" key="4">
    <source>
        <dbReference type="Google" id="ProtNLM"/>
    </source>
</evidence>
<dbReference type="EMBL" id="WVRA01000002">
    <property type="protein sequence ID" value="NOE17743.1"/>
    <property type="molecule type" value="Genomic_DNA"/>
</dbReference>
<dbReference type="RefSeq" id="WP_152459163.1">
    <property type="nucleotide sequence ID" value="NZ_WVRA01000002.1"/>
</dbReference>
<name>A0AA91BT37_9RHOB</name>
<organism evidence="2 3">
    <name type="scientific">Ruegeria atlantica</name>
    <dbReference type="NCBI Taxonomy" id="81569"/>
    <lineage>
        <taxon>Bacteria</taxon>
        <taxon>Pseudomonadati</taxon>
        <taxon>Pseudomonadota</taxon>
        <taxon>Alphaproteobacteria</taxon>
        <taxon>Rhodobacterales</taxon>
        <taxon>Roseobacteraceae</taxon>
        <taxon>Ruegeria</taxon>
    </lineage>
</organism>
<feature type="signal peptide" evidence="1">
    <location>
        <begin position="1"/>
        <end position="19"/>
    </location>
</feature>
<evidence type="ECO:0000313" key="2">
    <source>
        <dbReference type="EMBL" id="NOE17743.1"/>
    </source>
</evidence>
<dbReference type="AlphaFoldDB" id="A0AA91BT37"/>
<keyword evidence="1" id="KW-0732">Signal</keyword>